<name>A0AAQ0RVK2_BIFPS</name>
<accession>A0AAQ0RVK2</accession>
<dbReference type="AlphaFoldDB" id="A0AAQ0RVK2"/>
<evidence type="ECO:0000313" key="1">
    <source>
        <dbReference type="EMBL" id="RHL93969.1"/>
    </source>
</evidence>
<protein>
    <submittedName>
        <fullName evidence="1">Uncharacterized protein</fullName>
    </submittedName>
</protein>
<evidence type="ECO:0000313" key="2">
    <source>
        <dbReference type="Proteomes" id="UP000285613"/>
    </source>
</evidence>
<organism evidence="1 2">
    <name type="scientific">Bifidobacterium pseudocatenulatum</name>
    <dbReference type="NCBI Taxonomy" id="28026"/>
    <lineage>
        <taxon>Bacteria</taxon>
        <taxon>Bacillati</taxon>
        <taxon>Actinomycetota</taxon>
        <taxon>Actinomycetes</taxon>
        <taxon>Bifidobacteriales</taxon>
        <taxon>Bifidobacteriaceae</taxon>
        <taxon>Bifidobacterium</taxon>
    </lineage>
</organism>
<dbReference type="Proteomes" id="UP000285613">
    <property type="component" value="Unassembled WGS sequence"/>
</dbReference>
<dbReference type="EMBL" id="QRPH01000008">
    <property type="protein sequence ID" value="RHL93969.1"/>
    <property type="molecule type" value="Genomic_DNA"/>
</dbReference>
<reference evidence="1 2" key="1">
    <citation type="submission" date="2018-08" db="EMBL/GenBank/DDBJ databases">
        <title>A genome reference for cultivated species of the human gut microbiota.</title>
        <authorList>
            <person name="Zou Y."/>
            <person name="Xue W."/>
            <person name="Luo G."/>
        </authorList>
    </citation>
    <scope>NUCLEOTIDE SEQUENCE [LARGE SCALE GENOMIC DNA]</scope>
    <source>
        <strain evidence="1 2">AF36-12AT</strain>
    </source>
</reference>
<comment type="caution">
    <text evidence="1">The sequence shown here is derived from an EMBL/GenBank/DDBJ whole genome shotgun (WGS) entry which is preliminary data.</text>
</comment>
<gene>
    <name evidence="1" type="ORF">DWZ91_09415</name>
</gene>
<proteinExistence type="predicted"/>
<sequence length="72" mass="8104">MANGKYPAFALRPVHDSPVDARVGRGDRGIEAASHRHRHKIPHVAAMIVTYVFATYELAINESSLRHIMIFH</sequence>